<evidence type="ECO:0000313" key="1">
    <source>
        <dbReference type="EMBL" id="KAI5681840.1"/>
    </source>
</evidence>
<keyword evidence="2" id="KW-1185">Reference proteome</keyword>
<evidence type="ECO:0000313" key="2">
    <source>
        <dbReference type="Proteomes" id="UP001060085"/>
    </source>
</evidence>
<sequence length="261" mass="30001">MGMQKDSGLFGFSLLLTDIFHYFYVDDLAEEEEEEELEEGESAEDDKEIQVSVLASIEQIQIQHIQHGDQLKEITNTLERHDEMLAPQHFMMTKMYERFFQDEGHILELVFPHLEAILYLVLVDPRNDGWAFFDPFKPFLPINPWLRGLTLSTLESSSENLWGARMLSLLTLSKTVIRQGQEVGKVHTPEGGGSAQSIVKKSPFSPKKDGRVKAVEEFDELDSRKMTLSFQAMNILSCRLDADEYNRVRGCDSSHEMWKLP</sequence>
<dbReference type="Proteomes" id="UP001060085">
    <property type="component" value="Linkage Group LG01"/>
</dbReference>
<reference evidence="2" key="1">
    <citation type="journal article" date="2023" name="Nat. Plants">
        <title>Single-cell RNA sequencing provides a high-resolution roadmap for understanding the multicellular compartmentation of specialized metabolism.</title>
        <authorList>
            <person name="Sun S."/>
            <person name="Shen X."/>
            <person name="Li Y."/>
            <person name="Li Y."/>
            <person name="Wang S."/>
            <person name="Li R."/>
            <person name="Zhang H."/>
            <person name="Shen G."/>
            <person name="Guo B."/>
            <person name="Wei J."/>
            <person name="Xu J."/>
            <person name="St-Pierre B."/>
            <person name="Chen S."/>
            <person name="Sun C."/>
        </authorList>
    </citation>
    <scope>NUCLEOTIDE SEQUENCE [LARGE SCALE GENOMIC DNA]</scope>
</reference>
<gene>
    <name evidence="1" type="ORF">M9H77_03068</name>
</gene>
<accession>A0ACC0CAC8</accession>
<proteinExistence type="predicted"/>
<organism evidence="1 2">
    <name type="scientific">Catharanthus roseus</name>
    <name type="common">Madagascar periwinkle</name>
    <name type="synonym">Vinca rosea</name>
    <dbReference type="NCBI Taxonomy" id="4058"/>
    <lineage>
        <taxon>Eukaryota</taxon>
        <taxon>Viridiplantae</taxon>
        <taxon>Streptophyta</taxon>
        <taxon>Embryophyta</taxon>
        <taxon>Tracheophyta</taxon>
        <taxon>Spermatophyta</taxon>
        <taxon>Magnoliopsida</taxon>
        <taxon>eudicotyledons</taxon>
        <taxon>Gunneridae</taxon>
        <taxon>Pentapetalae</taxon>
        <taxon>asterids</taxon>
        <taxon>lamiids</taxon>
        <taxon>Gentianales</taxon>
        <taxon>Apocynaceae</taxon>
        <taxon>Rauvolfioideae</taxon>
        <taxon>Vinceae</taxon>
        <taxon>Catharanthinae</taxon>
        <taxon>Catharanthus</taxon>
    </lineage>
</organism>
<name>A0ACC0CAC8_CATRO</name>
<protein>
    <submittedName>
        <fullName evidence="1">Uncharacterized protein</fullName>
    </submittedName>
</protein>
<comment type="caution">
    <text evidence="1">The sequence shown here is derived from an EMBL/GenBank/DDBJ whole genome shotgun (WGS) entry which is preliminary data.</text>
</comment>
<dbReference type="EMBL" id="CM044701">
    <property type="protein sequence ID" value="KAI5681840.1"/>
    <property type="molecule type" value="Genomic_DNA"/>
</dbReference>